<dbReference type="InterPro" id="IPR019734">
    <property type="entry name" value="TPR_rpt"/>
</dbReference>
<keyword evidence="6" id="KW-0614">Plasmid</keyword>
<keyword evidence="2" id="KW-0963">Cytoplasm</keyword>
<evidence type="ECO:0000256" key="2">
    <source>
        <dbReference type="ARBA" id="ARBA00022490"/>
    </source>
</evidence>
<evidence type="ECO:0000256" key="3">
    <source>
        <dbReference type="ARBA" id="ARBA00022737"/>
    </source>
</evidence>
<organism evidence="6">
    <name type="scientific">Bacillus pumilus</name>
    <name type="common">Bacillus mesentericus</name>
    <dbReference type="NCBI Taxonomy" id="1408"/>
    <lineage>
        <taxon>Bacteria</taxon>
        <taxon>Bacillati</taxon>
        <taxon>Bacillota</taxon>
        <taxon>Bacilli</taxon>
        <taxon>Bacillales</taxon>
        <taxon>Bacillaceae</taxon>
        <taxon>Bacillus</taxon>
    </lineage>
</organism>
<dbReference type="EMBL" id="MH522715">
    <property type="protein sequence ID" value="AXQ85656.1"/>
    <property type="molecule type" value="Genomic_DNA"/>
</dbReference>
<dbReference type="AlphaFoldDB" id="A0A385EKA0"/>
<proteinExistence type="inferred from homology"/>
<dbReference type="PANTHER" id="PTHR46630:SF1">
    <property type="entry name" value="TETRATRICOPEPTIDE REPEAT PROTEIN 29"/>
    <property type="match status" value="1"/>
</dbReference>
<dbReference type="Gene3D" id="1.25.40.10">
    <property type="entry name" value="Tetratricopeptide repeat domain"/>
    <property type="match status" value="1"/>
</dbReference>
<accession>A0A385EKA0</accession>
<protein>
    <submittedName>
        <fullName evidence="6">RapA</fullName>
    </submittedName>
</protein>
<dbReference type="PANTHER" id="PTHR46630">
    <property type="entry name" value="TETRATRICOPEPTIDE REPEAT PROTEIN 29"/>
    <property type="match status" value="1"/>
</dbReference>
<dbReference type="SMART" id="SM00028">
    <property type="entry name" value="TPR"/>
    <property type="match status" value="4"/>
</dbReference>
<name>A0A385EKA0_BACPU</name>
<evidence type="ECO:0000313" key="6">
    <source>
        <dbReference type="EMBL" id="AXQ85656.1"/>
    </source>
</evidence>
<keyword evidence="3" id="KW-0677">Repeat</keyword>
<dbReference type="InterPro" id="IPR051476">
    <property type="entry name" value="Bac_ResReg_Asp_Phosphatase"/>
</dbReference>
<dbReference type="Pfam" id="PF13181">
    <property type="entry name" value="TPR_8"/>
    <property type="match status" value="1"/>
</dbReference>
<dbReference type="RefSeq" id="WP_254241567.1">
    <property type="nucleotide sequence ID" value="NZ_MH522715.1"/>
</dbReference>
<sequence>MLGFNIKRDRDRGIDGMETISAAVIGQKINEWYRHIKKLNVTDAEMLRSEIRQELDMMEEDEQAVLYFQLMEFRHEQMLEYMNLGARKVNKAEYLRSVEGQGRKFTGILEYYFNFFRGMFEFSQGDYITAITFYRQAEKRLDRVADEVERAEFYFKMAEIFYHMKQTQMSMYYIMLALDTYKVHPTYLVREIQSRFVVSGNYVDLNSAEKSLPHLEKALEKSHAIKDELMIGMSLINLGNCYSSLEKYQIALDYFEEAQIYLKSHVHMRAIFYQLALINFKMGNDEIGKEYIQKGIEFLEKEPDELFESLYKFLVSLYTKTLCLDDLKDIFKQFDDIRGYPYLEELALESAEFYTERGRMEDSVYLYQQMVYAQKQIRRGDCLYEH</sequence>
<dbReference type="InterPro" id="IPR011990">
    <property type="entry name" value="TPR-like_helical_dom_sf"/>
</dbReference>
<keyword evidence="4" id="KW-0802">TPR repeat</keyword>
<comment type="subcellular location">
    <subcellularLocation>
        <location evidence="1">Cytoplasm</location>
    </subcellularLocation>
</comment>
<evidence type="ECO:0000256" key="1">
    <source>
        <dbReference type="ARBA" id="ARBA00004496"/>
    </source>
</evidence>
<dbReference type="GO" id="GO:0005737">
    <property type="term" value="C:cytoplasm"/>
    <property type="evidence" value="ECO:0007669"/>
    <property type="project" value="UniProtKB-SubCell"/>
</dbReference>
<geneLocation type="plasmid" evidence="6">
    <name>pBP-MRL1</name>
</geneLocation>
<comment type="similarity">
    <text evidence="5">Belongs to the Rap family.</text>
</comment>
<reference evidence="6" key="1">
    <citation type="submission" date="2018-06" db="EMBL/GenBank/DDBJ databases">
        <title>Plasmid diversity in Bacillus pumilus.</title>
        <authorList>
            <person name="Evdokimova O.V."/>
            <person name="Valentovich L.N."/>
        </authorList>
    </citation>
    <scope>NUCLEOTIDE SEQUENCE</scope>
    <source>
        <strain evidence="6">MRL1</strain>
        <plasmid evidence="6">pBP-MRL1</plasmid>
    </source>
</reference>
<evidence type="ECO:0000256" key="4">
    <source>
        <dbReference type="ARBA" id="ARBA00022803"/>
    </source>
</evidence>
<dbReference type="Pfam" id="PF18801">
    <property type="entry name" value="RapH_N"/>
    <property type="match status" value="1"/>
</dbReference>
<dbReference type="SUPFAM" id="SSF48452">
    <property type="entry name" value="TPR-like"/>
    <property type="match status" value="1"/>
</dbReference>
<evidence type="ECO:0000256" key="5">
    <source>
        <dbReference type="ARBA" id="ARBA00038253"/>
    </source>
</evidence>